<name>X0RYI0_9ZZZZ</name>
<dbReference type="AlphaFoldDB" id="X0RYI0"/>
<organism evidence="1">
    <name type="scientific">marine sediment metagenome</name>
    <dbReference type="NCBI Taxonomy" id="412755"/>
    <lineage>
        <taxon>unclassified sequences</taxon>
        <taxon>metagenomes</taxon>
        <taxon>ecological metagenomes</taxon>
    </lineage>
</organism>
<feature type="non-terminal residue" evidence="1">
    <location>
        <position position="1"/>
    </location>
</feature>
<accession>X0RYI0</accession>
<dbReference type="EMBL" id="BARS01007738">
    <property type="protein sequence ID" value="GAF68812.1"/>
    <property type="molecule type" value="Genomic_DNA"/>
</dbReference>
<dbReference type="Gene3D" id="3.40.50.2300">
    <property type="match status" value="2"/>
</dbReference>
<dbReference type="InterPro" id="IPR028082">
    <property type="entry name" value="Peripla_BP_I"/>
</dbReference>
<reference evidence="1" key="1">
    <citation type="journal article" date="2014" name="Front. Microbiol.">
        <title>High frequency of phylogenetically diverse reductive dehalogenase-homologous genes in deep subseafloor sedimentary metagenomes.</title>
        <authorList>
            <person name="Kawai M."/>
            <person name="Futagami T."/>
            <person name="Toyoda A."/>
            <person name="Takaki Y."/>
            <person name="Nishi S."/>
            <person name="Hori S."/>
            <person name="Arai W."/>
            <person name="Tsubouchi T."/>
            <person name="Morono Y."/>
            <person name="Uchiyama I."/>
            <person name="Ito T."/>
            <person name="Fujiyama A."/>
            <person name="Inagaki F."/>
            <person name="Takami H."/>
        </authorList>
    </citation>
    <scope>NUCLEOTIDE SEQUENCE</scope>
    <source>
        <strain evidence="1">Expedition CK06-06</strain>
    </source>
</reference>
<evidence type="ECO:0008006" key="2">
    <source>
        <dbReference type="Google" id="ProtNLM"/>
    </source>
</evidence>
<feature type="non-terminal residue" evidence="1">
    <location>
        <position position="387"/>
    </location>
</feature>
<comment type="caution">
    <text evidence="1">The sequence shown here is derived from an EMBL/GenBank/DDBJ whole genome shotgun (WGS) entry which is preliminary data.</text>
</comment>
<sequence>GISNDPNKLAVWPYVFTSLSYSDWYQLPVLSDMIEAELGRTPKAYVVHIWGEHGDEYLAMAQDNFDIVGDVEVPFDPAELDATEVVNGAIAALGDPNNPNYDIFCCFAYPDQVYRITSAAMAHNFNPPAMIFGPLANFGFYPYYRYYYPPWTLDPSLDPSQVDGILAFTAAAYDANPEIQAVYDLIAERMDDDVGDPTSGIPDFPGILSLDYWGTPCYWAGMQMWLEAVESVGYVDQELLRDALTALEDDPADTILGETWFRMYGTPGEGGGNLDYLCHIGEVAQWQSGEFETVGYEGITDDLPNYVVTADLIFPMTDLWNWLEDEVVTETVTNSTVDARDEADTEVEVTGTATVTVARYDANPGGPPPTGSRSLSSLDKYIDVYSL</sequence>
<gene>
    <name evidence="1" type="ORF">S01H1_14851</name>
</gene>
<protein>
    <recommendedName>
        <fullName evidence="2">Leucine-binding protein domain-containing protein</fullName>
    </recommendedName>
</protein>
<evidence type="ECO:0000313" key="1">
    <source>
        <dbReference type="EMBL" id="GAF68812.1"/>
    </source>
</evidence>
<proteinExistence type="predicted"/>
<dbReference type="SUPFAM" id="SSF53822">
    <property type="entry name" value="Periplasmic binding protein-like I"/>
    <property type="match status" value="1"/>
</dbReference>